<accession>D5ENF6</accession>
<evidence type="ECO:0000313" key="8">
    <source>
        <dbReference type="EMBL" id="ADE55432.1"/>
    </source>
</evidence>
<evidence type="ECO:0000256" key="5">
    <source>
        <dbReference type="ARBA" id="ARBA00023136"/>
    </source>
</evidence>
<dbReference type="Pfam" id="PF01578">
    <property type="entry name" value="Cytochrom_C_asm"/>
    <property type="match status" value="1"/>
</dbReference>
<dbReference type="InterPro" id="IPR045062">
    <property type="entry name" value="Cyt_c_biogenesis_CcsA/CcmC"/>
</dbReference>
<keyword evidence="3" id="KW-0201">Cytochrome c-type biogenesis</keyword>
<reference evidence="8 9" key="1">
    <citation type="journal article" date="2010" name="Stand. Genomic Sci.">
        <title>Complete genome sequence of Coraliomargarita akajimensis type strain (04OKA010-24).</title>
        <authorList>
            <person name="Mavromatis K."/>
            <person name="Abt B."/>
            <person name="Brambilla E."/>
            <person name="Lapidus A."/>
            <person name="Copeland A."/>
            <person name="Deshpande S."/>
            <person name="Nolan M."/>
            <person name="Lucas S."/>
            <person name="Tice H."/>
            <person name="Cheng J.F."/>
            <person name="Han C."/>
            <person name="Detter J.C."/>
            <person name="Woyke T."/>
            <person name="Goodwin L."/>
            <person name="Pitluck S."/>
            <person name="Held B."/>
            <person name="Brettin T."/>
            <person name="Tapia R."/>
            <person name="Ivanova N."/>
            <person name="Mikhailova N."/>
            <person name="Pati A."/>
            <person name="Liolios K."/>
            <person name="Chen A."/>
            <person name="Palaniappan K."/>
            <person name="Land M."/>
            <person name="Hauser L."/>
            <person name="Chang Y.J."/>
            <person name="Jeffries C.D."/>
            <person name="Rohde M."/>
            <person name="Goker M."/>
            <person name="Bristow J."/>
            <person name="Eisen J.A."/>
            <person name="Markowitz V."/>
            <person name="Hugenholtz P."/>
            <person name="Klenk H.P."/>
            <person name="Kyrpides N.C."/>
        </authorList>
    </citation>
    <scope>NUCLEOTIDE SEQUENCE [LARGE SCALE GENOMIC DNA]</scope>
    <source>
        <strain evidence="9">DSM 45221 / IAM 15411 / JCM 23193 / KCTC 12865</strain>
    </source>
</reference>
<keyword evidence="2 6" id="KW-0812">Transmembrane</keyword>
<feature type="domain" description="Cytochrome c assembly protein" evidence="7">
    <location>
        <begin position="70"/>
        <end position="269"/>
    </location>
</feature>
<evidence type="ECO:0000256" key="6">
    <source>
        <dbReference type="SAM" id="Phobius"/>
    </source>
</evidence>
<feature type="transmembrane region" description="Helical" evidence="6">
    <location>
        <begin position="250"/>
        <end position="267"/>
    </location>
</feature>
<keyword evidence="4 6" id="KW-1133">Transmembrane helix</keyword>
<evidence type="ECO:0000256" key="3">
    <source>
        <dbReference type="ARBA" id="ARBA00022748"/>
    </source>
</evidence>
<dbReference type="GO" id="GO:0017004">
    <property type="term" value="P:cytochrome complex assembly"/>
    <property type="evidence" value="ECO:0007669"/>
    <property type="project" value="UniProtKB-KW"/>
</dbReference>
<dbReference type="EMBL" id="CP001998">
    <property type="protein sequence ID" value="ADE55432.1"/>
    <property type="molecule type" value="Genomic_DNA"/>
</dbReference>
<feature type="transmembrane region" description="Helical" evidence="6">
    <location>
        <begin position="71"/>
        <end position="91"/>
    </location>
</feature>
<dbReference type="GO" id="GO:0005886">
    <property type="term" value="C:plasma membrane"/>
    <property type="evidence" value="ECO:0007669"/>
    <property type="project" value="TreeGrafter"/>
</dbReference>
<evidence type="ECO:0000256" key="1">
    <source>
        <dbReference type="ARBA" id="ARBA00004141"/>
    </source>
</evidence>
<dbReference type="RefSeq" id="WP_013044154.1">
    <property type="nucleotide sequence ID" value="NC_014008.1"/>
</dbReference>
<dbReference type="KEGG" id="caa:Caka_2416"/>
<dbReference type="GO" id="GO:0020037">
    <property type="term" value="F:heme binding"/>
    <property type="evidence" value="ECO:0007669"/>
    <property type="project" value="InterPro"/>
</dbReference>
<dbReference type="AlphaFoldDB" id="D5ENF6"/>
<dbReference type="HOGENOM" id="CLU_972227_0_0_0"/>
<feature type="transmembrane region" description="Helical" evidence="6">
    <location>
        <begin position="140"/>
        <end position="161"/>
    </location>
</feature>
<feature type="transmembrane region" description="Helical" evidence="6">
    <location>
        <begin position="98"/>
        <end position="120"/>
    </location>
</feature>
<name>D5ENF6_CORAD</name>
<evidence type="ECO:0000313" key="9">
    <source>
        <dbReference type="Proteomes" id="UP000000925"/>
    </source>
</evidence>
<feature type="transmembrane region" description="Helical" evidence="6">
    <location>
        <begin position="12"/>
        <end position="33"/>
    </location>
</feature>
<dbReference type="STRING" id="583355.Caka_2416"/>
<dbReference type="PANTHER" id="PTHR30071">
    <property type="entry name" value="HEME EXPORTER PROTEIN C"/>
    <property type="match status" value="1"/>
</dbReference>
<dbReference type="eggNOG" id="COG4137">
    <property type="taxonomic scope" value="Bacteria"/>
</dbReference>
<evidence type="ECO:0000259" key="7">
    <source>
        <dbReference type="Pfam" id="PF01578"/>
    </source>
</evidence>
<protein>
    <submittedName>
        <fullName evidence="8">Cytochrome c assembly protein</fullName>
    </submittedName>
</protein>
<feature type="transmembrane region" description="Helical" evidence="6">
    <location>
        <begin position="217"/>
        <end position="238"/>
    </location>
</feature>
<dbReference type="OrthoDB" id="199532at2"/>
<keyword evidence="9" id="KW-1185">Reference proteome</keyword>
<proteinExistence type="predicted"/>
<feature type="transmembrane region" description="Helical" evidence="6">
    <location>
        <begin position="40"/>
        <end position="59"/>
    </location>
</feature>
<dbReference type="PANTHER" id="PTHR30071:SF1">
    <property type="entry name" value="CYTOCHROME B_B6 PROTEIN-RELATED"/>
    <property type="match status" value="1"/>
</dbReference>
<evidence type="ECO:0000256" key="4">
    <source>
        <dbReference type="ARBA" id="ARBA00022989"/>
    </source>
</evidence>
<feature type="transmembrane region" description="Helical" evidence="6">
    <location>
        <begin position="191"/>
        <end position="211"/>
    </location>
</feature>
<sequence length="286" mass="31079">MFDALPVTDRGALGIAALIYGAAFTYGLISILVRKRYSHASTFALLCGGFAIQTLGLNIRGLEVRGCPLGNFFEISQFICWSIVLLYFIVGPVFRLRLLGFFTAALATCISGISLLIPAWDQSYPPGIFGGNPWIELHAALAIFSYGVFAIVALVSVMFLIQQHGLKTKQFKGIYQFLPSVQQLDTMGKRLLVTGEICLSAALAFGAVFWVNNSELVPVFKLAMTCLVWLGYLIVIILQVQGKLVTKRHAIASILLFIFALLSLWPVQSASAANHPSAAQSSDPAE</sequence>
<dbReference type="Proteomes" id="UP000000925">
    <property type="component" value="Chromosome"/>
</dbReference>
<dbReference type="InterPro" id="IPR002541">
    <property type="entry name" value="Cyt_c_assembly"/>
</dbReference>
<organism evidence="8 9">
    <name type="scientific">Coraliomargarita akajimensis (strain DSM 45221 / IAM 15411 / JCM 23193 / KCTC 12865 / 04OKA010-24)</name>
    <dbReference type="NCBI Taxonomy" id="583355"/>
    <lineage>
        <taxon>Bacteria</taxon>
        <taxon>Pseudomonadati</taxon>
        <taxon>Verrucomicrobiota</taxon>
        <taxon>Opitutia</taxon>
        <taxon>Puniceicoccales</taxon>
        <taxon>Coraliomargaritaceae</taxon>
        <taxon>Coraliomargarita</taxon>
    </lineage>
</organism>
<evidence type="ECO:0000256" key="2">
    <source>
        <dbReference type="ARBA" id="ARBA00022692"/>
    </source>
</evidence>
<comment type="subcellular location">
    <subcellularLocation>
        <location evidence="1">Membrane</location>
        <topology evidence="1">Multi-pass membrane protein</topology>
    </subcellularLocation>
</comment>
<keyword evidence="5 6" id="KW-0472">Membrane</keyword>
<gene>
    <name evidence="8" type="ordered locus">Caka_2416</name>
</gene>